<keyword evidence="3" id="KW-0677">Repeat</keyword>
<feature type="compositionally biased region" description="Acidic residues" evidence="13">
    <location>
        <begin position="1910"/>
        <end position="1920"/>
    </location>
</feature>
<feature type="compositionally biased region" description="Acidic residues" evidence="13">
    <location>
        <begin position="1627"/>
        <end position="1636"/>
    </location>
</feature>
<dbReference type="EMBL" id="OR912234">
    <property type="protein sequence ID" value="XBN89735.1"/>
    <property type="molecule type" value="mRNA"/>
</dbReference>
<dbReference type="GO" id="GO:0042078">
    <property type="term" value="P:germ-line stem cell division"/>
    <property type="evidence" value="ECO:0007669"/>
    <property type="project" value="TreeGrafter"/>
</dbReference>
<evidence type="ECO:0000256" key="1">
    <source>
        <dbReference type="ARBA" id="ARBA00012552"/>
    </source>
</evidence>
<dbReference type="InterPro" id="IPR002999">
    <property type="entry name" value="Tudor"/>
</dbReference>
<keyword evidence="5" id="KW-0221">Differentiation</keyword>
<keyword evidence="2" id="KW-0217">Developmental protein</keyword>
<evidence type="ECO:0000256" key="12">
    <source>
        <dbReference type="ARBA" id="ARBA00047984"/>
    </source>
</evidence>
<dbReference type="InterPro" id="IPR014001">
    <property type="entry name" value="Helicase_ATP-bd"/>
</dbReference>
<dbReference type="PANTHER" id="PTHR22655">
    <property type="entry name" value="ATP-DEPENDENT RNA HELICASE TDRD12-RELATED"/>
    <property type="match status" value="1"/>
</dbReference>
<accession>A0AAU7J931</accession>
<evidence type="ECO:0000256" key="7">
    <source>
        <dbReference type="ARBA" id="ARBA00022806"/>
    </source>
</evidence>
<keyword evidence="4" id="KW-0547">Nucleotide-binding</keyword>
<feature type="compositionally biased region" description="Polar residues" evidence="13">
    <location>
        <begin position="590"/>
        <end position="607"/>
    </location>
</feature>
<feature type="region of interest" description="Disordered" evidence="13">
    <location>
        <begin position="1602"/>
        <end position="1636"/>
    </location>
</feature>
<reference evidence="17" key="1">
    <citation type="submission" date="2023-12" db="EMBL/GenBank/DDBJ databases">
        <title>Identification and Expression Profile Analysis of Tudor Family Genes in Locusta migratoria, and Functional Characterization of LmTdr7.</title>
        <authorList>
            <person name="Deng S."/>
            <person name="Wang J."/>
            <person name="Ma E."/>
            <person name="Zhang J."/>
            <person name="Xing S."/>
        </authorList>
    </citation>
    <scope>NUCLEOTIDE SEQUENCE</scope>
</reference>
<feature type="domain" description="Tudor" evidence="14">
    <location>
        <begin position="1435"/>
        <end position="1493"/>
    </location>
</feature>
<feature type="domain" description="Tudor" evidence="14">
    <location>
        <begin position="1185"/>
        <end position="1249"/>
    </location>
</feature>
<dbReference type="InterPro" id="IPR007052">
    <property type="entry name" value="CS_dom"/>
</dbReference>
<dbReference type="Gene3D" id="2.60.40.790">
    <property type="match status" value="1"/>
</dbReference>
<name>A0AAU7J931_LOCMI</name>
<dbReference type="GO" id="GO:0016787">
    <property type="term" value="F:hydrolase activity"/>
    <property type="evidence" value="ECO:0007669"/>
    <property type="project" value="UniProtKB-KW"/>
</dbReference>
<feature type="compositionally biased region" description="Basic and acidic residues" evidence="13">
    <location>
        <begin position="1604"/>
        <end position="1615"/>
    </location>
</feature>
<dbReference type="Gene3D" id="2.30.30.140">
    <property type="match status" value="3"/>
</dbReference>
<feature type="domain" description="CS" evidence="16">
    <location>
        <begin position="1757"/>
        <end position="1843"/>
    </location>
</feature>
<dbReference type="InterPro" id="IPR027417">
    <property type="entry name" value="P-loop_NTPase"/>
</dbReference>
<proteinExistence type="evidence at transcript level"/>
<dbReference type="SUPFAM" id="SSF49764">
    <property type="entry name" value="HSP20-like chaperones"/>
    <property type="match status" value="1"/>
</dbReference>
<evidence type="ECO:0000256" key="9">
    <source>
        <dbReference type="ARBA" id="ARBA00022871"/>
    </source>
</evidence>
<dbReference type="GO" id="GO:0005737">
    <property type="term" value="C:cytoplasm"/>
    <property type="evidence" value="ECO:0007669"/>
    <property type="project" value="UniProtKB-ARBA"/>
</dbReference>
<keyword evidence="8" id="KW-0067">ATP-binding</keyword>
<evidence type="ECO:0000256" key="6">
    <source>
        <dbReference type="ARBA" id="ARBA00022801"/>
    </source>
</evidence>
<dbReference type="EC" id="3.6.4.13" evidence="1"/>
<dbReference type="InterPro" id="IPR011545">
    <property type="entry name" value="DEAD/DEAH_box_helicase_dom"/>
</dbReference>
<feature type="region of interest" description="Disordered" evidence="13">
    <location>
        <begin position="1899"/>
        <end position="1941"/>
    </location>
</feature>
<dbReference type="PANTHER" id="PTHR22655:SF2">
    <property type="entry name" value="ATP-DEPENDENT RNA HELICASE TDRD12-RELATED"/>
    <property type="match status" value="1"/>
</dbReference>
<dbReference type="SMART" id="SM00487">
    <property type="entry name" value="DEXDc"/>
    <property type="match status" value="1"/>
</dbReference>
<dbReference type="SMART" id="SM00333">
    <property type="entry name" value="TUDOR"/>
    <property type="match status" value="3"/>
</dbReference>
<evidence type="ECO:0000256" key="3">
    <source>
        <dbReference type="ARBA" id="ARBA00022737"/>
    </source>
</evidence>
<evidence type="ECO:0000313" key="17">
    <source>
        <dbReference type="EMBL" id="XBN89735.1"/>
    </source>
</evidence>
<dbReference type="InterPro" id="IPR035437">
    <property type="entry name" value="SNase_OB-fold_sf"/>
</dbReference>
<dbReference type="GO" id="GO:0005524">
    <property type="term" value="F:ATP binding"/>
    <property type="evidence" value="ECO:0007669"/>
    <property type="project" value="UniProtKB-KW"/>
</dbReference>
<dbReference type="PROSITE" id="PS51192">
    <property type="entry name" value="HELICASE_ATP_BIND_1"/>
    <property type="match status" value="1"/>
</dbReference>
<evidence type="ECO:0000256" key="2">
    <source>
        <dbReference type="ARBA" id="ARBA00022473"/>
    </source>
</evidence>
<evidence type="ECO:0000259" key="15">
    <source>
        <dbReference type="PROSITE" id="PS51192"/>
    </source>
</evidence>
<dbReference type="InterPro" id="IPR008978">
    <property type="entry name" value="HSP20-like_chaperone"/>
</dbReference>
<dbReference type="GO" id="GO:0007283">
    <property type="term" value="P:spermatogenesis"/>
    <property type="evidence" value="ECO:0007669"/>
    <property type="project" value="UniProtKB-KW"/>
</dbReference>
<dbReference type="SUPFAM" id="SSF52540">
    <property type="entry name" value="P-loop containing nucleoside triphosphate hydrolases"/>
    <property type="match status" value="1"/>
</dbReference>
<feature type="region of interest" description="Disordered" evidence="13">
    <location>
        <begin position="590"/>
        <end position="612"/>
    </location>
</feature>
<evidence type="ECO:0000256" key="4">
    <source>
        <dbReference type="ARBA" id="ARBA00022741"/>
    </source>
</evidence>
<dbReference type="PROSITE" id="PS51203">
    <property type="entry name" value="CS"/>
    <property type="match status" value="1"/>
</dbReference>
<dbReference type="Gene3D" id="2.40.50.90">
    <property type="match status" value="2"/>
</dbReference>
<sequence length="1941" mass="220347">MWEFNFIAELPANAKKVVLGDMISSSAFWVMDPNDIKMSEQRKEFLVKEEKLSMRCNQTRVSDQFLPKEAEMVAVQHPNTRRWHRGTVLRFSQLDRVYIYRVFLVDYGTSIDVKNGAIKELPPEMKKLKPQAYQIELYGIVPTTVDLDYNVMKMKRIISEMWCPASAIFVKHILRQSSGSYIVLKQQSKSRKRLYVDLYLSLDEGFINLGEELCDKEYAVFEAQLFEDLIQCGLNDSSSGSESDFYSESLASEKPEAEICTGSRSQSVPAECIGAHNKKPLASFGNEAEYSVSSNKNLEENCRRKQQVLSNLLEFLKEHSLNKNRQKKEHIVSENRVHEAYDEHLGADDTSRLGNNNIEVENECSSVRKDNLQHIISKTEDLPKSNTFSSIGAETNASETHNLNKNVNGLSLTSSETSSTTIASVNNLQNVKSVLPNCKSKLRNNNLLHFFENTYQKKNCHSVKVFTSTETKETDPTQLPQNRIDLSGDKKMKESNSSALTSEVDSFNSSDKVSCSQKCADQAVVNALTTSAGNKDIGDCSSNKVNGKNTSLLDFLLKSKGNKCGQANNSEQSGCVVPPTQHDHKRESQTFSELDNTSQLPATNTRSKLPKGNVDMFEPEEVILPETYNSGHSFKVDELLTVSERLVMSTVLVHGQNKAFKPIGTVTETNFPKQVHEALYRLGIIEPMRIQTYMWPAILRGYSVVMVNPAKSGKTLSYIVPLIAFLFRKNLYDDLPMGNGPVSLILCSSSASAQWIANACMLLLSNKSPYKVVVAYGGGADTAKVNDLINGCHILVSTPKCLWRLLQKGPLVVNFNRLCHLVLDEVDILSFRFLPEVKLILAECKQALKKRAAGLSVPLQVIASSEKWCSPLESFAHNIISNPVICIGSYLEAAVYAKLKPNLYFVKKTDRKKKVIDLLRSNFGLYKMVVVSESAEDVAELGLVLKSAYEHVLIGHENMLHFEIEDVYKKWNLMKTPGSYPILVCSDAILYELKITDSLWLIHYDLPSESKSAFGFRFSCLMNNYNDMFSDNNALHQECVVHILLGEENAKQLPTIVHLMKRLGATVSPDLETVSTAILKKREEEKIDKPLCYNIKAFGACWDRSQCLYRHVIIPEEAFTGNIPINGKIKFKILHVHDATHYSVRLLEHCDLNGNMHIVPSEYVKLEMCLNAFFMNENNRLSHGNPQVNDICAVEVEKNVYKRVQIVSILKYGAHENPTDVKIKFLDNGHYEICKVFKLLHIPEEFRHIPPQAVDVFLCHLVPCDLDWNWSHAASMKVYEWLTSMEDNEEQGKFMIGKILLSLSTTLWLDPIECHQQLPALKTTAVLLSLRQKILENDLGVENPHHMSRLYTLCEKAGLVLPEYSSETQKCPNEKEVNLEPQWAFLPEQEAIEIAFFTADSPSQFFIRNAKWEESYQKLQKELQNAAANKAGTFSLGPGDYCIGRFPQENTWYRAKVLKFLEGKYELFFVDCGDRATVNKEDVAPISKTWIDRLPFQAVECELAGVLQMSESNWGTAVTDAFYDMLYLDDSGLLRYVHAKVHEKKERGATVTGGHKYRVILIDEEDTKEPVINKKLVQRGLVRVNESEKHVFENCVTTNPTMESKNKAEHKRENKGTGTDLSCHYDADDDDDDGDDDTNWDKLINKPGDVLVGLQNNQLVPYGQKSEDDKMTPFDFNEFEMDDDDFYAFMDSLLKRNVQSDDSESMECDSKDNVLIEELKDDNCINGSSEIHMPSEVTLEKPPHTVYDDMPILRTEAKIPQVHWRQNALHVWIKIALIGVEKYYLLCTGTTLEFSTENDGLYHFILETYGQFHPDSIEHSAKGLYVQIRLQKVLTGFKWPRLLKSEEKKSWLKIDHDYEDTETEACFTMMERDTEVHRTEGDSSFCKVLKTHESVSNTEDCAPVPLYDSQDSDEMDLSDDSSEKDNNEMNFNPYDPWGYDI</sequence>
<feature type="domain" description="Helicase ATP-binding" evidence="15">
    <location>
        <begin position="695"/>
        <end position="841"/>
    </location>
</feature>
<organism evidence="17">
    <name type="scientific">Locusta migratoria</name>
    <name type="common">Migratory locust</name>
    <dbReference type="NCBI Taxonomy" id="7004"/>
    <lineage>
        <taxon>Eukaryota</taxon>
        <taxon>Metazoa</taxon>
        <taxon>Ecdysozoa</taxon>
        <taxon>Arthropoda</taxon>
        <taxon>Hexapoda</taxon>
        <taxon>Insecta</taxon>
        <taxon>Pterygota</taxon>
        <taxon>Neoptera</taxon>
        <taxon>Polyneoptera</taxon>
        <taxon>Orthoptera</taxon>
        <taxon>Caelifera</taxon>
        <taxon>Acrididea</taxon>
        <taxon>Acridomorpha</taxon>
        <taxon>Acridoidea</taxon>
        <taxon>Acrididae</taxon>
        <taxon>Oedipodinae</taxon>
        <taxon>Locusta</taxon>
    </lineage>
</organism>
<dbReference type="GO" id="GO:0003676">
    <property type="term" value="F:nucleic acid binding"/>
    <property type="evidence" value="ECO:0007669"/>
    <property type="project" value="InterPro"/>
</dbReference>
<evidence type="ECO:0000259" key="16">
    <source>
        <dbReference type="PROSITE" id="PS51203"/>
    </source>
</evidence>
<keyword evidence="9" id="KW-0744">Spermatogenesis</keyword>
<dbReference type="SUPFAM" id="SSF63748">
    <property type="entry name" value="Tudor/PWWP/MBT"/>
    <property type="match status" value="3"/>
</dbReference>
<dbReference type="GO" id="GO:0051321">
    <property type="term" value="P:meiotic cell cycle"/>
    <property type="evidence" value="ECO:0007669"/>
    <property type="project" value="UniProtKB-KW"/>
</dbReference>
<comment type="catalytic activity">
    <reaction evidence="12">
        <text>ATP + H2O = ADP + phosphate + H(+)</text>
        <dbReference type="Rhea" id="RHEA:13065"/>
        <dbReference type="ChEBI" id="CHEBI:15377"/>
        <dbReference type="ChEBI" id="CHEBI:15378"/>
        <dbReference type="ChEBI" id="CHEBI:30616"/>
        <dbReference type="ChEBI" id="CHEBI:43474"/>
        <dbReference type="ChEBI" id="CHEBI:456216"/>
        <dbReference type="EC" id="3.6.4.13"/>
    </reaction>
</comment>
<evidence type="ECO:0000256" key="10">
    <source>
        <dbReference type="ARBA" id="ARBA00023158"/>
    </source>
</evidence>
<dbReference type="GO" id="GO:0031047">
    <property type="term" value="P:regulatory ncRNA-mediated gene silencing"/>
    <property type="evidence" value="ECO:0007669"/>
    <property type="project" value="UniProtKB-KW"/>
</dbReference>
<dbReference type="CDD" id="cd20435">
    <property type="entry name" value="Tudor_TDRD12_rpt2"/>
    <property type="match status" value="1"/>
</dbReference>
<evidence type="ECO:0000256" key="8">
    <source>
        <dbReference type="ARBA" id="ARBA00022840"/>
    </source>
</evidence>
<evidence type="ECO:0000259" key="14">
    <source>
        <dbReference type="PROSITE" id="PS50304"/>
    </source>
</evidence>
<dbReference type="Pfam" id="PF00270">
    <property type="entry name" value="DEAD"/>
    <property type="match status" value="1"/>
</dbReference>
<dbReference type="Gene3D" id="3.40.50.300">
    <property type="entry name" value="P-loop containing nucleotide triphosphate hydrolases"/>
    <property type="match status" value="2"/>
</dbReference>
<feature type="region of interest" description="Disordered" evidence="13">
    <location>
        <begin position="468"/>
        <end position="503"/>
    </location>
</feature>
<protein>
    <recommendedName>
        <fullName evidence="1">RNA helicase</fullName>
        <ecNumber evidence="1">3.6.4.13</ecNumber>
    </recommendedName>
</protein>
<evidence type="ECO:0000256" key="11">
    <source>
        <dbReference type="ARBA" id="ARBA00023254"/>
    </source>
</evidence>
<dbReference type="GO" id="GO:0003724">
    <property type="term" value="F:RNA helicase activity"/>
    <property type="evidence" value="ECO:0007669"/>
    <property type="project" value="UniProtKB-EC"/>
</dbReference>
<keyword evidence="7" id="KW-0347">Helicase</keyword>
<evidence type="ECO:0000256" key="13">
    <source>
        <dbReference type="SAM" id="MobiDB-lite"/>
    </source>
</evidence>
<dbReference type="Pfam" id="PF00567">
    <property type="entry name" value="TUDOR"/>
    <property type="match status" value="3"/>
</dbReference>
<keyword evidence="10" id="KW-0943">RNA-mediated gene silencing</keyword>
<keyword evidence="11" id="KW-0469">Meiosis</keyword>
<keyword evidence="6" id="KW-0378">Hydrolase</keyword>
<evidence type="ECO:0000256" key="5">
    <source>
        <dbReference type="ARBA" id="ARBA00022782"/>
    </source>
</evidence>
<dbReference type="PROSITE" id="PS50304">
    <property type="entry name" value="TUDOR"/>
    <property type="match status" value="2"/>
</dbReference>